<dbReference type="EMBL" id="JAERRJ010000010">
    <property type="protein sequence ID" value="MBL1077760.1"/>
    <property type="molecule type" value="Genomic_DNA"/>
</dbReference>
<protein>
    <submittedName>
        <fullName evidence="7">MFS transporter</fullName>
    </submittedName>
</protein>
<name>A0ABS1MCK2_9NOCA</name>
<evidence type="ECO:0000259" key="6">
    <source>
        <dbReference type="PROSITE" id="PS50850"/>
    </source>
</evidence>
<keyword evidence="4 5" id="KW-0472">Membrane</keyword>
<gene>
    <name evidence="7" type="ORF">JK358_25490</name>
</gene>
<dbReference type="PROSITE" id="PS50850">
    <property type="entry name" value="MFS"/>
    <property type="match status" value="1"/>
</dbReference>
<dbReference type="InterPro" id="IPR036259">
    <property type="entry name" value="MFS_trans_sf"/>
</dbReference>
<keyword evidence="2 5" id="KW-0812">Transmembrane</keyword>
<dbReference type="InterPro" id="IPR011701">
    <property type="entry name" value="MFS"/>
</dbReference>
<accession>A0ABS1MCK2</accession>
<dbReference type="PANTHER" id="PTHR23528:SF1">
    <property type="entry name" value="MAJOR FACILITATOR SUPERFAMILY (MFS) PROFILE DOMAIN-CONTAINING PROTEIN"/>
    <property type="match status" value="1"/>
</dbReference>
<feature type="transmembrane region" description="Helical" evidence="5">
    <location>
        <begin position="94"/>
        <end position="115"/>
    </location>
</feature>
<evidence type="ECO:0000256" key="1">
    <source>
        <dbReference type="ARBA" id="ARBA00004651"/>
    </source>
</evidence>
<dbReference type="CDD" id="cd06174">
    <property type="entry name" value="MFS"/>
    <property type="match status" value="1"/>
</dbReference>
<comment type="subcellular location">
    <subcellularLocation>
        <location evidence="1">Cell membrane</location>
        <topology evidence="1">Multi-pass membrane protein</topology>
    </subcellularLocation>
</comment>
<keyword evidence="8" id="KW-1185">Reference proteome</keyword>
<evidence type="ECO:0000313" key="8">
    <source>
        <dbReference type="Proteomes" id="UP000602198"/>
    </source>
</evidence>
<feature type="transmembrane region" description="Helical" evidence="5">
    <location>
        <begin position="292"/>
        <end position="310"/>
    </location>
</feature>
<feature type="transmembrane region" description="Helical" evidence="5">
    <location>
        <begin position="34"/>
        <end position="56"/>
    </location>
</feature>
<evidence type="ECO:0000256" key="5">
    <source>
        <dbReference type="SAM" id="Phobius"/>
    </source>
</evidence>
<proteinExistence type="predicted"/>
<dbReference type="PROSITE" id="PS00216">
    <property type="entry name" value="SUGAR_TRANSPORT_1"/>
    <property type="match status" value="1"/>
</dbReference>
<feature type="transmembrane region" description="Helical" evidence="5">
    <location>
        <begin position="350"/>
        <end position="372"/>
    </location>
</feature>
<comment type="caution">
    <text evidence="7">The sequence shown here is derived from an EMBL/GenBank/DDBJ whole genome shotgun (WGS) entry which is preliminary data.</text>
</comment>
<keyword evidence="3 5" id="KW-1133">Transmembrane helix</keyword>
<dbReference type="InterPro" id="IPR020846">
    <property type="entry name" value="MFS_dom"/>
</dbReference>
<evidence type="ECO:0000256" key="2">
    <source>
        <dbReference type="ARBA" id="ARBA00022692"/>
    </source>
</evidence>
<feature type="domain" description="Major facilitator superfamily (MFS) profile" evidence="6">
    <location>
        <begin position="1"/>
        <end position="403"/>
    </location>
</feature>
<dbReference type="SUPFAM" id="SSF103473">
    <property type="entry name" value="MFS general substrate transporter"/>
    <property type="match status" value="1"/>
</dbReference>
<evidence type="ECO:0000256" key="4">
    <source>
        <dbReference type="ARBA" id="ARBA00023136"/>
    </source>
</evidence>
<feature type="transmembrane region" description="Helical" evidence="5">
    <location>
        <begin position="378"/>
        <end position="399"/>
    </location>
</feature>
<reference evidence="7 8" key="1">
    <citation type="submission" date="2021-01" db="EMBL/GenBank/DDBJ databases">
        <title>WGS of actinomycetes isolated from Thailand.</title>
        <authorList>
            <person name="Thawai C."/>
        </authorList>
    </citation>
    <scope>NUCLEOTIDE SEQUENCE [LARGE SCALE GENOMIC DNA]</scope>
    <source>
        <strain evidence="7 8">LPG 2</strain>
    </source>
</reference>
<dbReference type="PANTHER" id="PTHR23528">
    <property type="match status" value="1"/>
</dbReference>
<feature type="transmembrane region" description="Helical" evidence="5">
    <location>
        <begin position="259"/>
        <end position="280"/>
    </location>
</feature>
<dbReference type="InterPro" id="IPR005829">
    <property type="entry name" value="Sugar_transporter_CS"/>
</dbReference>
<dbReference type="Gene3D" id="1.20.1250.20">
    <property type="entry name" value="MFS general substrate transporter like domains"/>
    <property type="match status" value="2"/>
</dbReference>
<feature type="transmembrane region" description="Helical" evidence="5">
    <location>
        <begin position="153"/>
        <end position="172"/>
    </location>
</feature>
<organism evidence="7 8">
    <name type="scientific">Nocardia acididurans</name>
    <dbReference type="NCBI Taxonomy" id="2802282"/>
    <lineage>
        <taxon>Bacteria</taxon>
        <taxon>Bacillati</taxon>
        <taxon>Actinomycetota</taxon>
        <taxon>Actinomycetes</taxon>
        <taxon>Mycobacteriales</taxon>
        <taxon>Nocardiaceae</taxon>
        <taxon>Nocardia</taxon>
    </lineage>
</organism>
<feature type="transmembrane region" description="Helical" evidence="5">
    <location>
        <begin position="316"/>
        <end position="338"/>
    </location>
</feature>
<sequence length="412" mass="41715">MIGVYAGWFGPIQILLPGQAEQFETAGYGGKETILAVCTGVGAAISMIANPLWGFVSDRRAATAGRRGIVIAGTGVAVAGLLVLAAAPNPALMLLGWILVQIGLNGPQAGLAASIADRVPERQRGTVGSLFGIAQMAGVVTGTGVAALGGTRIGYLVLAVAVPALIAAWTLIHTQGSRPGPHGLQPESHGLRTGLVVPRPATLRPGGRSAGVRRGIRVRPSGQFGWAWAVRFLMNTGNSLMLLYLYFYLDDEIGVADPAGGVLVVTVSNIVIAALAAGFGGYLSDRLGRRRGFAVVAGAVTVAGNAVLAVSPGFAVVLVGAAVAAVGWGLYLAVDMAIVTATLTEPDSFATMLGVANVANALPQVVAPVLAAPLLAWGAGYGGVFGAAAVAALFAIVCARRLRLPNPKLDPA</sequence>
<dbReference type="Pfam" id="PF07690">
    <property type="entry name" value="MFS_1"/>
    <property type="match status" value="2"/>
</dbReference>
<dbReference type="Proteomes" id="UP000602198">
    <property type="component" value="Unassembled WGS sequence"/>
</dbReference>
<evidence type="ECO:0000313" key="7">
    <source>
        <dbReference type="EMBL" id="MBL1077760.1"/>
    </source>
</evidence>
<feature type="transmembrane region" description="Helical" evidence="5">
    <location>
        <begin position="224"/>
        <end position="247"/>
    </location>
</feature>
<feature type="transmembrane region" description="Helical" evidence="5">
    <location>
        <begin position="68"/>
        <end position="88"/>
    </location>
</feature>
<feature type="transmembrane region" description="Helical" evidence="5">
    <location>
        <begin position="127"/>
        <end position="147"/>
    </location>
</feature>
<evidence type="ECO:0000256" key="3">
    <source>
        <dbReference type="ARBA" id="ARBA00022989"/>
    </source>
</evidence>